<sequence length="393" mass="45006">MESSYIDGCNISCPNVSLTNNDSTDYTTTDSPISNLLQIDCRFINPPTAIISDLVSSINNDDISGYINAARALLELCMHRCLSYVRSIKIHSPICTNLNYMDPECSLDAVTPDKDSCIKSSDDNYDSLQYMYDYFKYCMLGNDETIEEKHEEEKLLKSEVRTLLKQRNQLLLEHQNKVISSQDKIPSSVFELAADVEVLGTNTGCHGNYTALVTRIRKAIERRLVDKSKFSTIPKYDRSLDGDNIDIDTGIRIEWRLIDRSKFTNLIKERRLLRNADINARDNCIAYFMKYYLSLRSKLELVARAKFKGGDKLIIDGFRLPIPKKEELKSYEVYLSPPYSRSCPYYARPYYANSGFQICGDMKQVRERMENYLASTTMPKSIYTESKPGSNTS</sequence>
<accession>A0A0S4M5G5</accession>
<dbReference type="AlphaFoldDB" id="A0A0S4M5G5"/>
<keyword evidence="2" id="KW-1185">Reference proteome</keyword>
<reference evidence="2" key="1">
    <citation type="submission" date="2015-11" db="EMBL/GenBank/DDBJ databases">
        <authorList>
            <person name="Seth-Smith H.M.B."/>
        </authorList>
    </citation>
    <scope>NUCLEOTIDE SEQUENCE [LARGE SCALE GENOMIC DNA]</scope>
    <source>
        <strain evidence="2">2013Ark11</strain>
    </source>
</reference>
<name>A0A0S4M5G5_9BURK</name>
<evidence type="ECO:0000313" key="2">
    <source>
        <dbReference type="Proteomes" id="UP000198651"/>
    </source>
</evidence>
<dbReference type="EMBL" id="LN906597">
    <property type="protein sequence ID" value="CUT17962.1"/>
    <property type="molecule type" value="Genomic_DNA"/>
</dbReference>
<dbReference type="OrthoDB" id="9995675at2"/>
<dbReference type="RefSeq" id="WP_092343473.1">
    <property type="nucleotide sequence ID" value="NZ_LN906597.1"/>
</dbReference>
<evidence type="ECO:0000313" key="1">
    <source>
        <dbReference type="EMBL" id="CUT17962.1"/>
    </source>
</evidence>
<organism evidence="1 2">
    <name type="scientific">Candidatus Ichthyocystis hellenicum</name>
    <dbReference type="NCBI Taxonomy" id="1561003"/>
    <lineage>
        <taxon>Bacteria</taxon>
        <taxon>Pseudomonadati</taxon>
        <taxon>Pseudomonadota</taxon>
        <taxon>Betaproteobacteria</taxon>
        <taxon>Burkholderiales</taxon>
        <taxon>Candidatus Ichthyocystis</taxon>
    </lineage>
</organism>
<proteinExistence type="predicted"/>
<gene>
    <name evidence="1" type="ORF">Ark11_1149</name>
</gene>
<dbReference type="Proteomes" id="UP000198651">
    <property type="component" value="Chromosome I"/>
</dbReference>
<protein>
    <submittedName>
        <fullName evidence="1">Putative coiled coil protein</fullName>
    </submittedName>
</protein>